<dbReference type="Pfam" id="PF04492">
    <property type="entry name" value="Phage_rep_O"/>
    <property type="match status" value="1"/>
</dbReference>
<sequence length="348" mass="39841">MLTRWTGLLKLIIGAETLRLREPDRDDTTMNSKAELIHKVGDNLDNVQLENGYTAIANEILEKIAQIKISPTQYRLIFVIWRYTYGFKRKEHELSLTFLAEATGCDKRNIQRELKDLTDRKIIYKNIKGSKRIIGFNKHYTEWMDYPPTENVIPIGKITNGKTAIGEIDNGESNNKGVGETANGTVGEIANQEIKNKTKYKENIYSAVESEILNYWKSKCLKQHKPTPDLKTKINAALKKHGKDLIIQAISNYATIYDDDGYYYKHPWDLGKFLKQKNGLPEFVDEGDQWISYNLQLKTRASPTKKGDNIPNAGSLKKEGEYICPFCKDTGWVKEDGKEEYRCKCQGG</sequence>
<keyword evidence="3" id="KW-1185">Reference proteome</keyword>
<organism evidence="2 3">
    <name type="scientific">Oxobacter pfennigii</name>
    <dbReference type="NCBI Taxonomy" id="36849"/>
    <lineage>
        <taxon>Bacteria</taxon>
        <taxon>Bacillati</taxon>
        <taxon>Bacillota</taxon>
        <taxon>Clostridia</taxon>
        <taxon>Eubacteriales</taxon>
        <taxon>Clostridiaceae</taxon>
        <taxon>Oxobacter</taxon>
    </lineage>
</organism>
<dbReference type="Proteomes" id="UP000050326">
    <property type="component" value="Unassembled WGS sequence"/>
</dbReference>
<reference evidence="2 3" key="1">
    <citation type="submission" date="2015-09" db="EMBL/GenBank/DDBJ databases">
        <title>Genome sequence of Oxobacter pfennigii DSM 3222.</title>
        <authorList>
            <person name="Poehlein A."/>
            <person name="Bengelsdorf F.R."/>
            <person name="Schiel-Bengelsdorf B."/>
            <person name="Duerre P."/>
            <person name="Daniel R."/>
        </authorList>
    </citation>
    <scope>NUCLEOTIDE SEQUENCE [LARGE SCALE GENOMIC DNA]</scope>
    <source>
        <strain evidence="2 3">DSM 3222</strain>
    </source>
</reference>
<gene>
    <name evidence="2" type="ORF">OXPF_39610</name>
</gene>
<dbReference type="NCBIfam" id="TIGR01610">
    <property type="entry name" value="phage_O_Nterm"/>
    <property type="match status" value="1"/>
</dbReference>
<dbReference type="STRING" id="36849.OXPF_39610"/>
<dbReference type="AlphaFoldDB" id="A0A0P8Y6X6"/>
<comment type="caution">
    <text evidence="2">The sequence shown here is derived from an EMBL/GenBank/DDBJ whole genome shotgun (WGS) entry which is preliminary data.</text>
</comment>
<feature type="domain" description="Bacteriophage lambda Replication protein O N-terminal" evidence="1">
    <location>
        <begin position="47"/>
        <end position="143"/>
    </location>
</feature>
<proteinExistence type="predicted"/>
<dbReference type="EMBL" id="LKET01000068">
    <property type="protein sequence ID" value="KPU42182.1"/>
    <property type="molecule type" value="Genomic_DNA"/>
</dbReference>
<dbReference type="PATRIC" id="fig|36849.3.peg.4192"/>
<protein>
    <submittedName>
        <fullName evidence="2">Bacteriophage replication protein O</fullName>
    </submittedName>
</protein>
<evidence type="ECO:0000313" key="3">
    <source>
        <dbReference type="Proteomes" id="UP000050326"/>
    </source>
</evidence>
<name>A0A0P8Y6X6_9CLOT</name>
<dbReference type="InterPro" id="IPR006497">
    <property type="entry name" value="Phage_lambda_VrpO_N"/>
</dbReference>
<dbReference type="Gene3D" id="1.10.10.10">
    <property type="entry name" value="Winged helix-like DNA-binding domain superfamily/Winged helix DNA-binding domain"/>
    <property type="match status" value="1"/>
</dbReference>
<evidence type="ECO:0000313" key="2">
    <source>
        <dbReference type="EMBL" id="KPU42182.1"/>
    </source>
</evidence>
<accession>A0A0P8Y6X6</accession>
<dbReference type="GO" id="GO:0006260">
    <property type="term" value="P:DNA replication"/>
    <property type="evidence" value="ECO:0007669"/>
    <property type="project" value="InterPro"/>
</dbReference>
<dbReference type="InterPro" id="IPR036388">
    <property type="entry name" value="WH-like_DNA-bd_sf"/>
</dbReference>
<evidence type="ECO:0000259" key="1">
    <source>
        <dbReference type="Pfam" id="PF04492"/>
    </source>
</evidence>